<dbReference type="InterPro" id="IPR004358">
    <property type="entry name" value="Sig_transdc_His_kin-like_C"/>
</dbReference>
<dbReference type="InterPro" id="IPR005467">
    <property type="entry name" value="His_kinase_dom"/>
</dbReference>
<protein>
    <recommendedName>
        <fullName evidence="2">histidine kinase</fullName>
        <ecNumber evidence="2">2.7.13.3</ecNumber>
    </recommendedName>
</protein>
<dbReference type="AlphaFoldDB" id="B4RI20"/>
<dbReference type="InterPro" id="IPR035965">
    <property type="entry name" value="PAS-like_dom_sf"/>
</dbReference>
<dbReference type="EMBL" id="CP000748">
    <property type="protein sequence ID" value="ACG79995.1"/>
    <property type="molecule type" value="Genomic_DNA"/>
</dbReference>
<sequence>MRRSGQRLPARPCIAEAPSSMLQAPQGDDREAGRLAAAFMAAPHPLALIETEAGRSSLRVCNTAWERLTGYASADIAGKDLRALGLDLAWPHVGIAAADPIHAPATLRLADDRILSCWITAAPLPQETKDSYAVVAGFTAAAAEREVHIRAAGLAQSHLLAMIGHDLRQPLQTIVAALQLLGSAPPARAQQLLGYANAAATQLDQDLAAVAFLSAQQRGSALFLEEIALQPLLDEVMAAWIPQADLKSIKLRTVSTEARVTSHPQLLRSIVSNLVANAVKHTARGGVLIGVRRRGDDLAISVYDTGPGILPPMRARLFEAFARGDDAAAGGLGLGLWIVGELAGVLGCTIGVNTALERGSCFSVRMSAHRPLAAALGSSGAQAESERRT</sequence>
<dbReference type="InterPro" id="IPR036890">
    <property type="entry name" value="HATPase_C_sf"/>
</dbReference>
<geneLocation type="plasmid" evidence="9">
    <name>pHLK1</name>
</geneLocation>
<dbReference type="PANTHER" id="PTHR43047:SF72">
    <property type="entry name" value="OSMOSENSING HISTIDINE PROTEIN KINASE SLN1"/>
    <property type="match status" value="1"/>
</dbReference>
<dbReference type="Pfam" id="PF00512">
    <property type="entry name" value="HisKA"/>
    <property type="match status" value="1"/>
</dbReference>
<keyword evidence="8" id="KW-0614">Plasmid</keyword>
<dbReference type="Proteomes" id="UP000001868">
    <property type="component" value="Plasmid pHLK1"/>
</dbReference>
<dbReference type="GO" id="GO:0005886">
    <property type="term" value="C:plasma membrane"/>
    <property type="evidence" value="ECO:0007669"/>
    <property type="project" value="TreeGrafter"/>
</dbReference>
<dbReference type="GO" id="GO:0009927">
    <property type="term" value="F:histidine phosphotransfer kinase activity"/>
    <property type="evidence" value="ECO:0007669"/>
    <property type="project" value="TreeGrafter"/>
</dbReference>
<dbReference type="Gene3D" id="3.30.565.10">
    <property type="entry name" value="Histidine kinase-like ATPase, C-terminal domain"/>
    <property type="match status" value="1"/>
</dbReference>
<name>B4RI20_PHEZH</name>
<comment type="catalytic activity">
    <reaction evidence="1">
        <text>ATP + protein L-histidine = ADP + protein N-phospho-L-histidine.</text>
        <dbReference type="EC" id="2.7.13.3"/>
    </reaction>
</comment>
<evidence type="ECO:0000256" key="1">
    <source>
        <dbReference type="ARBA" id="ARBA00000085"/>
    </source>
</evidence>
<evidence type="ECO:0000256" key="3">
    <source>
        <dbReference type="ARBA" id="ARBA00022553"/>
    </source>
</evidence>
<dbReference type="HOGENOM" id="CLU_709503_0_0_5"/>
<dbReference type="KEGG" id="pzu:PHZ_p0052"/>
<evidence type="ECO:0000256" key="6">
    <source>
        <dbReference type="SAM" id="MobiDB-lite"/>
    </source>
</evidence>
<gene>
    <name evidence="8" type="ordered locus">PHZ_p0052</name>
</gene>
<dbReference type="GO" id="GO:0000155">
    <property type="term" value="F:phosphorelay sensor kinase activity"/>
    <property type="evidence" value="ECO:0007669"/>
    <property type="project" value="InterPro"/>
</dbReference>
<evidence type="ECO:0000256" key="4">
    <source>
        <dbReference type="ARBA" id="ARBA00022679"/>
    </source>
</evidence>
<evidence type="ECO:0000259" key="7">
    <source>
        <dbReference type="PROSITE" id="PS50109"/>
    </source>
</evidence>
<dbReference type="SUPFAM" id="SSF47384">
    <property type="entry name" value="Homodimeric domain of signal transducing histidine kinase"/>
    <property type="match status" value="1"/>
</dbReference>
<evidence type="ECO:0000256" key="2">
    <source>
        <dbReference type="ARBA" id="ARBA00012438"/>
    </source>
</evidence>
<keyword evidence="3" id="KW-0597">Phosphoprotein</keyword>
<organism evidence="8 9">
    <name type="scientific">Phenylobacterium zucineum (strain HLK1)</name>
    <dbReference type="NCBI Taxonomy" id="450851"/>
    <lineage>
        <taxon>Bacteria</taxon>
        <taxon>Pseudomonadati</taxon>
        <taxon>Pseudomonadota</taxon>
        <taxon>Alphaproteobacteria</taxon>
        <taxon>Caulobacterales</taxon>
        <taxon>Caulobacteraceae</taxon>
        <taxon>Phenylobacterium</taxon>
    </lineage>
</organism>
<evidence type="ECO:0000313" key="8">
    <source>
        <dbReference type="EMBL" id="ACG79995.1"/>
    </source>
</evidence>
<keyword evidence="5" id="KW-0418">Kinase</keyword>
<proteinExistence type="predicted"/>
<dbReference type="Gene3D" id="1.10.287.130">
    <property type="match status" value="1"/>
</dbReference>
<dbReference type="PANTHER" id="PTHR43047">
    <property type="entry name" value="TWO-COMPONENT HISTIDINE PROTEIN KINASE"/>
    <property type="match status" value="1"/>
</dbReference>
<dbReference type="EC" id="2.7.13.3" evidence="2"/>
<evidence type="ECO:0000256" key="5">
    <source>
        <dbReference type="ARBA" id="ARBA00022777"/>
    </source>
</evidence>
<dbReference type="InterPro" id="IPR036097">
    <property type="entry name" value="HisK_dim/P_sf"/>
</dbReference>
<dbReference type="PROSITE" id="PS50109">
    <property type="entry name" value="HIS_KIN"/>
    <property type="match status" value="1"/>
</dbReference>
<reference evidence="8 9" key="1">
    <citation type="journal article" date="2008" name="BMC Genomics">
        <title>Complete genome of Phenylobacterium zucineum - a novel facultative intracellular bacterium isolated from human erythroleukemia cell line K562.</title>
        <authorList>
            <person name="Luo Y."/>
            <person name="Xu X."/>
            <person name="Ding Z."/>
            <person name="Liu Z."/>
            <person name="Zhang B."/>
            <person name="Yan Z."/>
            <person name="Sun J."/>
            <person name="Hu S."/>
            <person name="Hu X."/>
        </authorList>
    </citation>
    <scope>NUCLEOTIDE SEQUENCE [LARGE SCALE GENOMIC DNA]</scope>
    <source>
        <strain evidence="9">HLK1</strain>
        <plasmid evidence="9">Plasmid pHLK1</plasmid>
    </source>
</reference>
<dbReference type="Pfam" id="PF02518">
    <property type="entry name" value="HATPase_c"/>
    <property type="match status" value="1"/>
</dbReference>
<keyword evidence="4" id="KW-0808">Transferase</keyword>
<dbReference type="eggNOG" id="COG4251">
    <property type="taxonomic scope" value="Bacteria"/>
</dbReference>
<keyword evidence="9" id="KW-1185">Reference proteome</keyword>
<dbReference type="SUPFAM" id="SSF55874">
    <property type="entry name" value="ATPase domain of HSP90 chaperone/DNA topoisomerase II/histidine kinase"/>
    <property type="match status" value="1"/>
</dbReference>
<dbReference type="SUPFAM" id="SSF55785">
    <property type="entry name" value="PYP-like sensor domain (PAS domain)"/>
    <property type="match status" value="1"/>
</dbReference>
<dbReference type="CDD" id="cd00082">
    <property type="entry name" value="HisKA"/>
    <property type="match status" value="1"/>
</dbReference>
<dbReference type="InterPro" id="IPR003594">
    <property type="entry name" value="HATPase_dom"/>
</dbReference>
<dbReference type="InterPro" id="IPR003661">
    <property type="entry name" value="HisK_dim/P_dom"/>
</dbReference>
<dbReference type="SMART" id="SM00387">
    <property type="entry name" value="HATPase_c"/>
    <property type="match status" value="1"/>
</dbReference>
<evidence type="ECO:0000313" key="9">
    <source>
        <dbReference type="Proteomes" id="UP000001868"/>
    </source>
</evidence>
<feature type="region of interest" description="Disordered" evidence="6">
    <location>
        <begin position="1"/>
        <end position="28"/>
    </location>
</feature>
<feature type="domain" description="Histidine kinase" evidence="7">
    <location>
        <begin position="162"/>
        <end position="370"/>
    </location>
</feature>
<accession>B4RI20</accession>
<dbReference type="PRINTS" id="PR00344">
    <property type="entry name" value="BCTRLSENSOR"/>
</dbReference>